<evidence type="ECO:0000256" key="4">
    <source>
        <dbReference type="ARBA" id="ARBA00022692"/>
    </source>
</evidence>
<keyword evidence="6 7" id="KW-0472">Membrane</keyword>
<evidence type="ECO:0000256" key="3">
    <source>
        <dbReference type="ARBA" id="ARBA00022475"/>
    </source>
</evidence>
<dbReference type="Pfam" id="PF07681">
    <property type="entry name" value="DoxX"/>
    <property type="match status" value="1"/>
</dbReference>
<keyword evidence="5 7" id="KW-1133">Transmembrane helix</keyword>
<keyword evidence="9" id="KW-1185">Reference proteome</keyword>
<keyword evidence="4 7" id="KW-0812">Transmembrane</keyword>
<feature type="transmembrane region" description="Helical" evidence="7">
    <location>
        <begin position="53"/>
        <end position="73"/>
    </location>
</feature>
<feature type="transmembrane region" description="Helical" evidence="7">
    <location>
        <begin position="111"/>
        <end position="131"/>
    </location>
</feature>
<evidence type="ECO:0000313" key="8">
    <source>
        <dbReference type="EMBL" id="MCT2401644.1"/>
    </source>
</evidence>
<evidence type="ECO:0000256" key="7">
    <source>
        <dbReference type="SAM" id="Phobius"/>
    </source>
</evidence>
<gene>
    <name evidence="8" type="ORF">NZK81_18995</name>
</gene>
<dbReference type="Proteomes" id="UP001165583">
    <property type="component" value="Unassembled WGS sequence"/>
</dbReference>
<evidence type="ECO:0000256" key="6">
    <source>
        <dbReference type="ARBA" id="ARBA00023136"/>
    </source>
</evidence>
<feature type="transmembrane region" description="Helical" evidence="7">
    <location>
        <begin position="80"/>
        <end position="99"/>
    </location>
</feature>
<evidence type="ECO:0000256" key="1">
    <source>
        <dbReference type="ARBA" id="ARBA00004651"/>
    </source>
</evidence>
<dbReference type="InterPro" id="IPR051907">
    <property type="entry name" value="DoxX-like_oxidoreductase"/>
</dbReference>
<comment type="subcellular location">
    <subcellularLocation>
        <location evidence="1">Cell membrane</location>
        <topology evidence="1">Multi-pass membrane protein</topology>
    </subcellularLocation>
</comment>
<evidence type="ECO:0000256" key="2">
    <source>
        <dbReference type="ARBA" id="ARBA00006679"/>
    </source>
</evidence>
<protein>
    <submittedName>
        <fullName evidence="8">DoxX family protein</fullName>
    </submittedName>
</protein>
<reference evidence="8" key="1">
    <citation type="submission" date="2022-09" db="EMBL/GenBank/DDBJ databases">
        <title>Novosphingobium sp. Nov., a polycyclic aromatic hydrocarbon-degrading bacterium isolated form mangrove sediments in HongKong.</title>
        <authorList>
            <person name="Hu Z."/>
        </authorList>
    </citation>
    <scope>NUCLEOTIDE SEQUENCE</scope>
    <source>
        <strain evidence="8">HK4-1</strain>
    </source>
</reference>
<dbReference type="EMBL" id="JANZXA010000017">
    <property type="protein sequence ID" value="MCT2401644.1"/>
    <property type="molecule type" value="Genomic_DNA"/>
</dbReference>
<accession>A0ABT2IA46</accession>
<sequence>MTRFIPATAPIGATLLRVSLGSLFLAHLGLKVFVFTPAGTVGFFESIGLPGPLAYITMAAEFAGGVALILGIYARLVALALIPLLLGTIFTVHGANGFFFNNAGGGWEYPAFWSITLAVQALIGDGAFALLPTLPGRVG</sequence>
<keyword evidence="3" id="KW-1003">Cell membrane</keyword>
<dbReference type="PANTHER" id="PTHR33452">
    <property type="entry name" value="OXIDOREDUCTASE CATD-RELATED"/>
    <property type="match status" value="1"/>
</dbReference>
<organism evidence="8 9">
    <name type="scientific">Novosphingobium mangrovi</name>
    <name type="common">ex Huang et al. 2023</name>
    <dbReference type="NCBI Taxonomy" id="2976432"/>
    <lineage>
        <taxon>Bacteria</taxon>
        <taxon>Pseudomonadati</taxon>
        <taxon>Pseudomonadota</taxon>
        <taxon>Alphaproteobacteria</taxon>
        <taxon>Sphingomonadales</taxon>
        <taxon>Sphingomonadaceae</taxon>
        <taxon>Novosphingobium</taxon>
    </lineage>
</organism>
<dbReference type="RefSeq" id="WP_260047670.1">
    <property type="nucleotide sequence ID" value="NZ_JANZXA010000017.1"/>
</dbReference>
<comment type="caution">
    <text evidence="8">The sequence shown here is derived from an EMBL/GenBank/DDBJ whole genome shotgun (WGS) entry which is preliminary data.</text>
</comment>
<dbReference type="InterPro" id="IPR032808">
    <property type="entry name" value="DoxX"/>
</dbReference>
<name>A0ABT2IA46_9SPHN</name>
<proteinExistence type="inferred from homology"/>
<comment type="similarity">
    <text evidence="2">Belongs to the DoxX family.</text>
</comment>
<evidence type="ECO:0000313" key="9">
    <source>
        <dbReference type="Proteomes" id="UP001165583"/>
    </source>
</evidence>
<dbReference type="PANTHER" id="PTHR33452:SF1">
    <property type="entry name" value="INNER MEMBRANE PROTEIN YPHA-RELATED"/>
    <property type="match status" value="1"/>
</dbReference>
<feature type="transmembrane region" description="Helical" evidence="7">
    <location>
        <begin position="12"/>
        <end position="33"/>
    </location>
</feature>
<evidence type="ECO:0000256" key="5">
    <source>
        <dbReference type="ARBA" id="ARBA00022989"/>
    </source>
</evidence>